<gene>
    <name evidence="1" type="ORF">NEF87_003733</name>
</gene>
<organism evidence="1 2">
    <name type="scientific">Candidatus Lokiarchaeum ossiferum</name>
    <dbReference type="NCBI Taxonomy" id="2951803"/>
    <lineage>
        <taxon>Archaea</taxon>
        <taxon>Promethearchaeati</taxon>
        <taxon>Promethearchaeota</taxon>
        <taxon>Promethearchaeia</taxon>
        <taxon>Promethearchaeales</taxon>
        <taxon>Promethearchaeaceae</taxon>
        <taxon>Candidatus Lokiarchaeum</taxon>
    </lineage>
</organism>
<accession>A0ABY6HVT5</accession>
<keyword evidence="2" id="KW-1185">Reference proteome</keyword>
<evidence type="ECO:0008006" key="3">
    <source>
        <dbReference type="Google" id="ProtNLM"/>
    </source>
</evidence>
<dbReference type="Proteomes" id="UP001208689">
    <property type="component" value="Chromosome"/>
</dbReference>
<evidence type="ECO:0000313" key="2">
    <source>
        <dbReference type="Proteomes" id="UP001208689"/>
    </source>
</evidence>
<evidence type="ECO:0000313" key="1">
    <source>
        <dbReference type="EMBL" id="UYP47448.1"/>
    </source>
</evidence>
<protein>
    <recommendedName>
        <fullName evidence="3">Metanogen output domain-containing protein</fullName>
    </recommendedName>
</protein>
<proteinExistence type="predicted"/>
<reference evidence="1" key="1">
    <citation type="submission" date="2022-09" db="EMBL/GenBank/DDBJ databases">
        <title>Actin cytoskeleton and complex cell architecture in an #Asgard archaeon.</title>
        <authorList>
            <person name="Ponce Toledo R.I."/>
            <person name="Schleper C."/>
            <person name="Rodrigues Oliveira T."/>
            <person name="Wollweber F."/>
            <person name="Xu J."/>
            <person name="Rittmann S."/>
            <person name="Klingl A."/>
            <person name="Pilhofer M."/>
        </authorList>
    </citation>
    <scope>NUCLEOTIDE SEQUENCE</scope>
    <source>
        <strain evidence="1">B-35</strain>
    </source>
</reference>
<dbReference type="EMBL" id="CP104013">
    <property type="protein sequence ID" value="UYP47448.1"/>
    <property type="molecule type" value="Genomic_DNA"/>
</dbReference>
<name>A0ABY6HVT5_9ARCH</name>
<sequence>MKFLDKVKRMVTKRVRQLKFIANIFQMSLKEIKDTLGFETLTMIFRRVGEAAAEDIFRKFKGKYTTVEEFCNLLVSEVIEPVIGENKGSVKLNGNKIDIELDACPYKKAGGFPIQDMEFFCHYTEGLFDTALQLAFPDKQFYMEPKELIANGCKKCIFESEMS</sequence>